<evidence type="ECO:0000256" key="1">
    <source>
        <dbReference type="ARBA" id="ARBA00004496"/>
    </source>
</evidence>
<dbReference type="PANTHER" id="PTHR30027:SF3">
    <property type="entry name" value="16S RRNA (URACIL(1498)-N(3))-METHYLTRANSFERASE"/>
    <property type="match status" value="1"/>
</dbReference>
<evidence type="ECO:0000256" key="10">
    <source>
        <dbReference type="ARBA" id="ARBA00025699"/>
    </source>
</evidence>
<dbReference type="HOGENOM" id="CLU_067442_3_0_9"/>
<evidence type="ECO:0000256" key="8">
    <source>
        <dbReference type="ARBA" id="ARBA00022679"/>
    </source>
</evidence>
<gene>
    <name evidence="15" type="ordered locus">Clocel_1419</name>
</gene>
<accession>D9SW28</accession>
<dbReference type="eggNOG" id="COG1385">
    <property type="taxonomic scope" value="Bacteria"/>
</dbReference>
<dbReference type="AlphaFoldDB" id="D9SW28"/>
<dbReference type="InterPro" id="IPR029028">
    <property type="entry name" value="Alpha/beta_knot_MTases"/>
</dbReference>
<evidence type="ECO:0000256" key="6">
    <source>
        <dbReference type="ARBA" id="ARBA00022552"/>
    </source>
</evidence>
<dbReference type="NCBIfam" id="TIGR00046">
    <property type="entry name" value="RsmE family RNA methyltransferase"/>
    <property type="match status" value="1"/>
</dbReference>
<dbReference type="InterPro" id="IPR046886">
    <property type="entry name" value="RsmE_MTase_dom"/>
</dbReference>
<dbReference type="EMBL" id="CP002160">
    <property type="protein sequence ID" value="ADL51172.1"/>
    <property type="molecule type" value="Genomic_DNA"/>
</dbReference>
<dbReference type="GO" id="GO:0070042">
    <property type="term" value="F:rRNA (uridine-N3-)-methyltransferase activity"/>
    <property type="evidence" value="ECO:0007669"/>
    <property type="project" value="TreeGrafter"/>
</dbReference>
<dbReference type="InterPro" id="IPR006700">
    <property type="entry name" value="RsmE"/>
</dbReference>
<dbReference type="Pfam" id="PF04452">
    <property type="entry name" value="Methyltrans_RNA"/>
    <property type="match status" value="1"/>
</dbReference>
<organism evidence="15 16">
    <name type="scientific">Clostridium cellulovorans (strain ATCC 35296 / DSM 3052 / OCM 3 / 743B)</name>
    <dbReference type="NCBI Taxonomy" id="573061"/>
    <lineage>
        <taxon>Bacteria</taxon>
        <taxon>Bacillati</taxon>
        <taxon>Bacillota</taxon>
        <taxon>Clostridia</taxon>
        <taxon>Eubacteriales</taxon>
        <taxon>Clostridiaceae</taxon>
        <taxon>Clostridium</taxon>
    </lineage>
</organism>
<dbReference type="STRING" id="573061.Clocel_1419"/>
<sequence length="248" mass="27645">MHKFFVEPSEIAEGIVTIEGEDVKHIYKVLRLKVGDIVNINDCNGTEYNAKLTSIDKKEVKAEIIETLDSNNESPIKIVLYQGMPKATKMDYIVQKGTEVGINAFIPVNTERVVVNTSEFKKLDRLNRIAKEAAKQSKRTIIPKVHEPIEFEELLKELEEYSLIVVPYENAENFGIKNLAKGVKKEEVDSVAIIIGPEGGFEDSEIERLKSINAHIVTLGPRILRTETAGVVCASLIMYELGDMGGSL</sequence>
<evidence type="ECO:0000256" key="2">
    <source>
        <dbReference type="ARBA" id="ARBA00005528"/>
    </source>
</evidence>
<feature type="domain" description="Ribosomal RNA small subunit methyltransferase E methyltransferase" evidence="13">
    <location>
        <begin position="72"/>
        <end position="238"/>
    </location>
</feature>
<comment type="catalytic activity">
    <reaction evidence="11 12">
        <text>uridine(1498) in 16S rRNA + S-adenosyl-L-methionine = N(3)-methyluridine(1498) in 16S rRNA + S-adenosyl-L-homocysteine + H(+)</text>
        <dbReference type="Rhea" id="RHEA:42920"/>
        <dbReference type="Rhea" id="RHEA-COMP:10283"/>
        <dbReference type="Rhea" id="RHEA-COMP:10284"/>
        <dbReference type="ChEBI" id="CHEBI:15378"/>
        <dbReference type="ChEBI" id="CHEBI:57856"/>
        <dbReference type="ChEBI" id="CHEBI:59789"/>
        <dbReference type="ChEBI" id="CHEBI:65315"/>
        <dbReference type="ChEBI" id="CHEBI:74502"/>
        <dbReference type="EC" id="2.1.1.193"/>
    </reaction>
</comment>
<evidence type="ECO:0000256" key="4">
    <source>
        <dbReference type="ARBA" id="ARBA00013673"/>
    </source>
</evidence>
<dbReference type="KEGG" id="ccb:Clocel_1419"/>
<evidence type="ECO:0000313" key="15">
    <source>
        <dbReference type="EMBL" id="ADL51172.1"/>
    </source>
</evidence>
<dbReference type="Pfam" id="PF20260">
    <property type="entry name" value="PUA_4"/>
    <property type="match status" value="1"/>
</dbReference>
<evidence type="ECO:0000313" key="16">
    <source>
        <dbReference type="Proteomes" id="UP000002730"/>
    </source>
</evidence>
<comment type="subcellular location">
    <subcellularLocation>
        <location evidence="1 12">Cytoplasm</location>
    </subcellularLocation>
</comment>
<reference evidence="15 16" key="1">
    <citation type="submission" date="2010-08" db="EMBL/GenBank/DDBJ databases">
        <title>Complete sequence of Clostridium cellulovorans 743B.</title>
        <authorList>
            <consortium name="US DOE Joint Genome Institute"/>
            <person name="Lucas S."/>
            <person name="Copeland A."/>
            <person name="Lapidus A."/>
            <person name="Cheng J.-F."/>
            <person name="Bruce D."/>
            <person name="Goodwin L."/>
            <person name="Pitluck S."/>
            <person name="Chertkov O."/>
            <person name="Detter J.C."/>
            <person name="Han C."/>
            <person name="Tapia R."/>
            <person name="Land M."/>
            <person name="Hauser L."/>
            <person name="Chang Y.-J."/>
            <person name="Jeffries C."/>
            <person name="Kyrpides N."/>
            <person name="Ivanova N."/>
            <person name="Mikhailova N."/>
            <person name="Hemme C.L."/>
            <person name="Woyke T."/>
        </authorList>
    </citation>
    <scope>NUCLEOTIDE SEQUENCE [LARGE SCALE GENOMIC DNA]</scope>
    <source>
        <strain evidence="16">ATCC 35296 / DSM 3052 / OCM 3 / 743B</strain>
    </source>
</reference>
<evidence type="ECO:0000256" key="7">
    <source>
        <dbReference type="ARBA" id="ARBA00022603"/>
    </source>
</evidence>
<dbReference type="RefSeq" id="WP_010075962.1">
    <property type="nucleotide sequence ID" value="NC_014393.1"/>
</dbReference>
<dbReference type="GO" id="GO:0005737">
    <property type="term" value="C:cytoplasm"/>
    <property type="evidence" value="ECO:0007669"/>
    <property type="project" value="UniProtKB-SubCell"/>
</dbReference>
<protein>
    <recommendedName>
        <fullName evidence="4 12">Ribosomal RNA small subunit methyltransferase E</fullName>
        <ecNumber evidence="3 12">2.1.1.193</ecNumber>
    </recommendedName>
</protein>
<keyword evidence="6 12" id="KW-0698">rRNA processing</keyword>
<evidence type="ECO:0000259" key="14">
    <source>
        <dbReference type="Pfam" id="PF20260"/>
    </source>
</evidence>
<dbReference type="SUPFAM" id="SSF88697">
    <property type="entry name" value="PUA domain-like"/>
    <property type="match status" value="1"/>
</dbReference>
<evidence type="ECO:0000256" key="11">
    <source>
        <dbReference type="ARBA" id="ARBA00047944"/>
    </source>
</evidence>
<keyword evidence="7 12" id="KW-0489">Methyltransferase</keyword>
<keyword evidence="9 12" id="KW-0949">S-adenosyl-L-methionine</keyword>
<name>D9SW28_CLOC7</name>
<dbReference type="PIRSF" id="PIRSF015601">
    <property type="entry name" value="MTase_slr0722"/>
    <property type="match status" value="1"/>
</dbReference>
<proteinExistence type="inferred from homology"/>
<evidence type="ECO:0000256" key="9">
    <source>
        <dbReference type="ARBA" id="ARBA00022691"/>
    </source>
</evidence>
<dbReference type="InterPro" id="IPR029026">
    <property type="entry name" value="tRNA_m1G_MTases_N"/>
</dbReference>
<keyword evidence="16" id="KW-1185">Reference proteome</keyword>
<dbReference type="OrthoDB" id="9815641at2"/>
<dbReference type="InterPro" id="IPR046887">
    <property type="entry name" value="RsmE_PUA-like"/>
</dbReference>
<dbReference type="GO" id="GO:0070475">
    <property type="term" value="P:rRNA base methylation"/>
    <property type="evidence" value="ECO:0007669"/>
    <property type="project" value="TreeGrafter"/>
</dbReference>
<dbReference type="InterPro" id="IPR015947">
    <property type="entry name" value="PUA-like_sf"/>
</dbReference>
<comment type="function">
    <text evidence="10 12">Specifically methylates the N3 position of the uracil ring of uridine 1498 (m3U1498) in 16S rRNA. Acts on the fully assembled 30S ribosomal subunit.</text>
</comment>
<dbReference type="NCBIfam" id="NF008692">
    <property type="entry name" value="PRK11713.1-5"/>
    <property type="match status" value="1"/>
</dbReference>
<keyword evidence="8 12" id="KW-0808">Transferase</keyword>
<evidence type="ECO:0000259" key="13">
    <source>
        <dbReference type="Pfam" id="PF04452"/>
    </source>
</evidence>
<dbReference type="Gene3D" id="2.40.240.20">
    <property type="entry name" value="Hypothetical PUA domain-like, domain 1"/>
    <property type="match status" value="1"/>
</dbReference>
<dbReference type="CDD" id="cd18084">
    <property type="entry name" value="RsmE-like"/>
    <property type="match status" value="1"/>
</dbReference>
<keyword evidence="5 12" id="KW-0963">Cytoplasm</keyword>
<dbReference type="EC" id="2.1.1.193" evidence="3 12"/>
<dbReference type="SUPFAM" id="SSF75217">
    <property type="entry name" value="alpha/beta knot"/>
    <property type="match status" value="1"/>
</dbReference>
<evidence type="ECO:0000256" key="3">
    <source>
        <dbReference type="ARBA" id="ARBA00012328"/>
    </source>
</evidence>
<dbReference type="Proteomes" id="UP000002730">
    <property type="component" value="Chromosome"/>
</dbReference>
<evidence type="ECO:0000256" key="12">
    <source>
        <dbReference type="PIRNR" id="PIRNR015601"/>
    </source>
</evidence>
<dbReference type="Gene3D" id="3.40.1280.10">
    <property type="match status" value="1"/>
</dbReference>
<comment type="similarity">
    <text evidence="2 12">Belongs to the RNA methyltransferase RsmE family.</text>
</comment>
<dbReference type="PANTHER" id="PTHR30027">
    <property type="entry name" value="RIBOSOMAL RNA SMALL SUBUNIT METHYLTRANSFERASE E"/>
    <property type="match status" value="1"/>
</dbReference>
<feature type="domain" description="Ribosomal RNA small subunit methyltransferase E PUA-like" evidence="14">
    <location>
        <begin position="18"/>
        <end position="65"/>
    </location>
</feature>
<evidence type="ECO:0000256" key="5">
    <source>
        <dbReference type="ARBA" id="ARBA00022490"/>
    </source>
</evidence>